<evidence type="ECO:0000313" key="1">
    <source>
        <dbReference type="EMBL" id="KAF2434680.1"/>
    </source>
</evidence>
<protein>
    <submittedName>
        <fullName evidence="1">Uncharacterized protein</fullName>
    </submittedName>
</protein>
<keyword evidence="2" id="KW-1185">Reference proteome</keyword>
<evidence type="ECO:0000313" key="2">
    <source>
        <dbReference type="Proteomes" id="UP000800235"/>
    </source>
</evidence>
<name>A0A9P4NYB6_9PEZI</name>
<accession>A0A9P4NYB6</accession>
<comment type="caution">
    <text evidence="1">The sequence shown here is derived from an EMBL/GenBank/DDBJ whole genome shotgun (WGS) entry which is preliminary data.</text>
</comment>
<reference evidence="1" key="1">
    <citation type="journal article" date="2020" name="Stud. Mycol.">
        <title>101 Dothideomycetes genomes: a test case for predicting lifestyles and emergence of pathogens.</title>
        <authorList>
            <person name="Haridas S."/>
            <person name="Albert R."/>
            <person name="Binder M."/>
            <person name="Bloem J."/>
            <person name="Labutti K."/>
            <person name="Salamov A."/>
            <person name="Andreopoulos B."/>
            <person name="Baker S."/>
            <person name="Barry K."/>
            <person name="Bills G."/>
            <person name="Bluhm B."/>
            <person name="Cannon C."/>
            <person name="Castanera R."/>
            <person name="Culley D."/>
            <person name="Daum C."/>
            <person name="Ezra D."/>
            <person name="Gonzalez J."/>
            <person name="Henrissat B."/>
            <person name="Kuo A."/>
            <person name="Liang C."/>
            <person name="Lipzen A."/>
            <person name="Lutzoni F."/>
            <person name="Magnuson J."/>
            <person name="Mondo S."/>
            <person name="Nolan M."/>
            <person name="Ohm R."/>
            <person name="Pangilinan J."/>
            <person name="Park H.-J."/>
            <person name="Ramirez L."/>
            <person name="Alfaro M."/>
            <person name="Sun H."/>
            <person name="Tritt A."/>
            <person name="Yoshinaga Y."/>
            <person name="Zwiers L.-H."/>
            <person name="Turgeon B."/>
            <person name="Goodwin S."/>
            <person name="Spatafora J."/>
            <person name="Crous P."/>
            <person name="Grigoriev I."/>
        </authorList>
    </citation>
    <scope>NUCLEOTIDE SEQUENCE</scope>
    <source>
        <strain evidence="1">CBS 130266</strain>
    </source>
</reference>
<dbReference type="Proteomes" id="UP000800235">
    <property type="component" value="Unassembled WGS sequence"/>
</dbReference>
<organism evidence="1 2">
    <name type="scientific">Tothia fuscella</name>
    <dbReference type="NCBI Taxonomy" id="1048955"/>
    <lineage>
        <taxon>Eukaryota</taxon>
        <taxon>Fungi</taxon>
        <taxon>Dikarya</taxon>
        <taxon>Ascomycota</taxon>
        <taxon>Pezizomycotina</taxon>
        <taxon>Dothideomycetes</taxon>
        <taxon>Pleosporomycetidae</taxon>
        <taxon>Venturiales</taxon>
        <taxon>Cylindrosympodiaceae</taxon>
        <taxon>Tothia</taxon>
    </lineage>
</organism>
<sequence length="256" mass="29005">MEKLRKASAISNANTFTPQMYDPGVSNPRRFSEAVSPKHLPPARSLPTTVSSIHQLQPSFRMLREELELLLDNLPSSQTPDLVRRAALRAHGEIDRWGHNIFECSAFEKYDIQEVDPTVLGETQSTLSDMRNAVDELRAFMPPPPTEGMDLLQPIWRFVDGVLERLNGFLESRSRIPLGEVRESKESELMNAVEQKYLRMRPAAEDLAKATRALTRLQYRCRLAVVKVSANKAEERAELEALEDDRLGENLGWGGH</sequence>
<dbReference type="AlphaFoldDB" id="A0A9P4NYB6"/>
<proteinExistence type="predicted"/>
<dbReference type="EMBL" id="MU007015">
    <property type="protein sequence ID" value="KAF2434680.1"/>
    <property type="molecule type" value="Genomic_DNA"/>
</dbReference>
<gene>
    <name evidence="1" type="ORF">EJ08DRAFT_693183</name>
</gene>